<dbReference type="Proteomes" id="UP000602181">
    <property type="component" value="Unassembled WGS sequence"/>
</dbReference>
<dbReference type="EMBL" id="JACOIH010000008">
    <property type="protein sequence ID" value="MBC3938638.1"/>
    <property type="molecule type" value="Genomic_DNA"/>
</dbReference>
<accession>A0ABR7ADW5</accession>
<sequence>MLKNSRIPKHIRPLLGDVHNFPAGRARQRGACGLFYAMPKELLIEKQIFMQPAPEKRGFFAARPRSFTKYSRI</sequence>
<comment type="caution">
    <text evidence="1">The sequence shown here is derived from an EMBL/GenBank/DDBJ whole genome shotgun (WGS) entry which is preliminary data.</text>
</comment>
<organism evidence="1 2">
    <name type="scientific">Anaerotruncus massiliensis</name>
    <name type="common">ex Togo et al. 2019</name>
    <dbReference type="NCBI Taxonomy" id="1673720"/>
    <lineage>
        <taxon>Bacteria</taxon>
        <taxon>Bacillati</taxon>
        <taxon>Bacillota</taxon>
        <taxon>Clostridia</taxon>
        <taxon>Eubacteriales</taxon>
        <taxon>Oscillospiraceae</taxon>
        <taxon>Anaerotruncus</taxon>
    </lineage>
</organism>
<proteinExistence type="predicted"/>
<evidence type="ECO:0000313" key="2">
    <source>
        <dbReference type="Proteomes" id="UP000602181"/>
    </source>
</evidence>
<reference evidence="1 2" key="1">
    <citation type="submission" date="2020-08" db="EMBL/GenBank/DDBJ databases">
        <authorList>
            <person name="Liu C."/>
            <person name="Sun Q."/>
        </authorList>
    </citation>
    <scope>NUCLEOTIDE SEQUENCE [LARGE SCALE GENOMIC DNA]</scope>
    <source>
        <strain evidence="1 2">22A2-44</strain>
    </source>
</reference>
<protein>
    <submittedName>
        <fullName evidence="1">Uncharacterized protein</fullName>
    </submittedName>
</protein>
<dbReference type="RefSeq" id="WP_147437536.1">
    <property type="nucleotide sequence ID" value="NZ_JACOIH010000008.1"/>
</dbReference>
<gene>
    <name evidence="1" type="ORF">H8R05_06940</name>
</gene>
<evidence type="ECO:0000313" key="1">
    <source>
        <dbReference type="EMBL" id="MBC3938638.1"/>
    </source>
</evidence>
<keyword evidence="2" id="KW-1185">Reference proteome</keyword>
<name>A0ABR7ADW5_9FIRM</name>